<sequence>MNTIAYEEKRLLIKKVIKQNLSLNFSEIIILDKLLMLDKEKVDLSLLRQSLKLTHTPISTQLNHLIELGFFNKSRGIQDERCIYLFNINLIKIKATIEQYHVIVNSIINA</sequence>
<feature type="domain" description="Transcriptional regulator SarA/SarZ/Rot-like helix-turn-helix" evidence="4">
    <location>
        <begin position="13"/>
        <end position="85"/>
    </location>
</feature>
<proteinExistence type="predicted"/>
<dbReference type="SUPFAM" id="SSF46785">
    <property type="entry name" value="Winged helix' DNA-binding domain"/>
    <property type="match status" value="1"/>
</dbReference>
<dbReference type="Gene3D" id="1.10.10.10">
    <property type="entry name" value="Winged helix-like DNA-binding domain superfamily/Winged helix DNA-binding domain"/>
    <property type="match status" value="1"/>
</dbReference>
<keyword evidence="3" id="KW-0804">Transcription</keyword>
<comment type="caution">
    <text evidence="5">The sequence shown here is derived from an EMBL/GenBank/DDBJ whole genome shotgun (WGS) entry which is preliminary data.</text>
</comment>
<dbReference type="InterPro" id="IPR055166">
    <property type="entry name" value="Transc_reg_Sar_Rot_HTH"/>
</dbReference>
<evidence type="ECO:0000313" key="6">
    <source>
        <dbReference type="Proteomes" id="UP000241960"/>
    </source>
</evidence>
<dbReference type="InterPro" id="IPR036388">
    <property type="entry name" value="WH-like_DNA-bd_sf"/>
</dbReference>
<gene>
    <name evidence="5" type="ORF">BU058_04055</name>
</gene>
<dbReference type="InterPro" id="IPR036390">
    <property type="entry name" value="WH_DNA-bd_sf"/>
</dbReference>
<evidence type="ECO:0000259" key="4">
    <source>
        <dbReference type="Pfam" id="PF22381"/>
    </source>
</evidence>
<dbReference type="AlphaFoldDB" id="A0A9Q6HQ22"/>
<keyword evidence="1" id="KW-0805">Transcription regulation</keyword>
<keyword evidence="2" id="KW-0238">DNA-binding</keyword>
<evidence type="ECO:0000313" key="5">
    <source>
        <dbReference type="EMBL" id="PTI76611.1"/>
    </source>
</evidence>
<accession>A0A9Q6HQ22</accession>
<evidence type="ECO:0000256" key="3">
    <source>
        <dbReference type="ARBA" id="ARBA00023163"/>
    </source>
</evidence>
<dbReference type="GO" id="GO:0003677">
    <property type="term" value="F:DNA binding"/>
    <property type="evidence" value="ECO:0007669"/>
    <property type="project" value="UniProtKB-KW"/>
</dbReference>
<evidence type="ECO:0000256" key="1">
    <source>
        <dbReference type="ARBA" id="ARBA00023015"/>
    </source>
</evidence>
<reference evidence="5 6" key="1">
    <citation type="journal article" date="2016" name="Front. Microbiol.">
        <title>Comprehensive Phylogenetic Analysis of Bovine Non-aureus Staphylococci Species Based on Whole-Genome Sequencing.</title>
        <authorList>
            <person name="Naushad S."/>
            <person name="Barkema H.W."/>
            <person name="Luby C."/>
            <person name="Condas L.A."/>
            <person name="Nobrega D.B."/>
            <person name="Carson D.A."/>
            <person name="De Buck J."/>
        </authorList>
    </citation>
    <scope>NUCLEOTIDE SEQUENCE [LARGE SCALE GENOMIC DNA]</scope>
    <source>
        <strain evidence="5 6">SNUC 1231</strain>
    </source>
</reference>
<dbReference type="Proteomes" id="UP000241960">
    <property type="component" value="Unassembled WGS sequence"/>
</dbReference>
<evidence type="ECO:0000256" key="2">
    <source>
        <dbReference type="ARBA" id="ARBA00023125"/>
    </source>
</evidence>
<dbReference type="Pfam" id="PF22381">
    <property type="entry name" value="Staph_reg_Sar_Rot"/>
    <property type="match status" value="1"/>
</dbReference>
<protein>
    <submittedName>
        <fullName evidence="5">MarR family transcriptional regulator</fullName>
    </submittedName>
</protein>
<dbReference type="EMBL" id="PZFQ01000009">
    <property type="protein sequence ID" value="PTI76611.1"/>
    <property type="molecule type" value="Genomic_DNA"/>
</dbReference>
<name>A0A9Q6HQ22_9STAP</name>
<dbReference type="RefSeq" id="WP_073504985.1">
    <property type="nucleotide sequence ID" value="NZ_CP018199.1"/>
</dbReference>
<organism evidence="5 6">
    <name type="scientific">Staphylococcus succinus</name>
    <dbReference type="NCBI Taxonomy" id="61015"/>
    <lineage>
        <taxon>Bacteria</taxon>
        <taxon>Bacillati</taxon>
        <taxon>Bacillota</taxon>
        <taxon>Bacilli</taxon>
        <taxon>Bacillales</taxon>
        <taxon>Staphylococcaceae</taxon>
        <taxon>Staphylococcus</taxon>
    </lineage>
</organism>